<keyword evidence="5" id="KW-0862">Zinc</keyword>
<gene>
    <name evidence="12" type="ORF">FRACA_40014</name>
</gene>
<dbReference type="Pfam" id="PF01385">
    <property type="entry name" value="OrfB_IS605"/>
    <property type="match status" value="1"/>
</dbReference>
<dbReference type="NCBIfam" id="NF040570">
    <property type="entry name" value="guided_TnpB"/>
    <property type="match status" value="1"/>
</dbReference>
<evidence type="ECO:0000259" key="11">
    <source>
        <dbReference type="Pfam" id="PF12323"/>
    </source>
</evidence>
<evidence type="ECO:0000313" key="12">
    <source>
        <dbReference type="EMBL" id="SNQ49986.1"/>
    </source>
</evidence>
<dbReference type="InterPro" id="IPR051399">
    <property type="entry name" value="RNA-guided_DNA_endo/Transpos"/>
</dbReference>
<dbReference type="Pfam" id="PF12323">
    <property type="entry name" value="HTH_OrfB_IS605"/>
    <property type="match status" value="1"/>
</dbReference>
<dbReference type="PANTHER" id="PTHR30405:SF11">
    <property type="entry name" value="RNA-GUIDED DNA ENDONUCLEASE RV2885C-RELATED"/>
    <property type="match status" value="1"/>
</dbReference>
<evidence type="ECO:0000256" key="4">
    <source>
        <dbReference type="ARBA" id="ARBA00022723"/>
    </source>
</evidence>
<evidence type="ECO:0000259" key="10">
    <source>
        <dbReference type="Pfam" id="PF07282"/>
    </source>
</evidence>
<sequence length="438" mass="47930">MKTMQAYRFALDPNDAQLAGLRRHAGAARFAYNWGLALVKAALAQRDAEKSYGIDSDQLTPVPWTLPVLRRAWNAAKDDAASWWAECSKEAYSAGLDQLARALKNFGDSRNGKRKGRRVGFARFKKRGRARDSFRYTTGAYGPADDLHVKLPRIGRVKVHEPMGALTGRLADGRARLLGATVSRTAGRWYVSFTVDADREIPAQPGRGGVVGVDLGVRHLAVLSTGERIANPKHARRSERRLRRASRAYARAKPGSAGRRKRAAALGRIHARVANQRRDGLHTLTTRLAKNHDVIVVEDLHVAGMVRNRRLARAVSDVAMAEVRRQLDYKTRWYGSTLVVADRWYPSSKTCSGCGWRNPSLPLSDRTFTCQSCGLVADRDRNAAVNLANLVAASTSETENARGVDQRTPLAGQVAVKQEPGTATAGQTRGAPPLGEAA</sequence>
<organism evidence="12 13">
    <name type="scientific">Frankia canadensis</name>
    <dbReference type="NCBI Taxonomy" id="1836972"/>
    <lineage>
        <taxon>Bacteria</taxon>
        <taxon>Bacillati</taxon>
        <taxon>Actinomycetota</taxon>
        <taxon>Actinomycetes</taxon>
        <taxon>Frankiales</taxon>
        <taxon>Frankiaceae</taxon>
        <taxon>Frankia</taxon>
    </lineage>
</organism>
<evidence type="ECO:0000256" key="8">
    <source>
        <dbReference type="SAM" id="MobiDB-lite"/>
    </source>
</evidence>
<name>A0A2I2KWG1_9ACTN</name>
<dbReference type="EMBL" id="FZMO01000334">
    <property type="protein sequence ID" value="SNQ49986.1"/>
    <property type="molecule type" value="Genomic_DNA"/>
</dbReference>
<dbReference type="NCBIfam" id="NF038280">
    <property type="entry name" value="IS607_TnpB"/>
    <property type="match status" value="1"/>
</dbReference>
<evidence type="ECO:0000256" key="2">
    <source>
        <dbReference type="ARBA" id="ARBA00011044"/>
    </source>
</evidence>
<comment type="similarity">
    <text evidence="1">In the C-terminal section; belongs to the transposase 35 family.</text>
</comment>
<dbReference type="GO" id="GO:0003677">
    <property type="term" value="F:DNA binding"/>
    <property type="evidence" value="ECO:0007669"/>
    <property type="project" value="UniProtKB-KW"/>
</dbReference>
<comment type="similarity">
    <text evidence="2">In the N-terminal section; belongs to the transposase 2 family.</text>
</comment>
<keyword evidence="3" id="KW-0815">Transposition</keyword>
<dbReference type="OrthoDB" id="6230307at2"/>
<dbReference type="Pfam" id="PF07282">
    <property type="entry name" value="Cas12f1-like_TNB"/>
    <property type="match status" value="1"/>
</dbReference>
<dbReference type="GO" id="GO:0046872">
    <property type="term" value="F:metal ion binding"/>
    <property type="evidence" value="ECO:0007669"/>
    <property type="project" value="UniProtKB-KW"/>
</dbReference>
<evidence type="ECO:0000256" key="6">
    <source>
        <dbReference type="ARBA" id="ARBA00023125"/>
    </source>
</evidence>
<evidence type="ECO:0000259" key="9">
    <source>
        <dbReference type="Pfam" id="PF01385"/>
    </source>
</evidence>
<dbReference type="RefSeq" id="WP_101833349.1">
    <property type="nucleotide sequence ID" value="NZ_FZMO01000334.1"/>
</dbReference>
<feature type="domain" description="Cas12f1-like TNB" evidence="10">
    <location>
        <begin position="322"/>
        <end position="387"/>
    </location>
</feature>
<proteinExistence type="inferred from homology"/>
<dbReference type="InterPro" id="IPR053470">
    <property type="entry name" value="RNA-guided_DNA_endonuclease"/>
</dbReference>
<dbReference type="Proteomes" id="UP000234331">
    <property type="component" value="Unassembled WGS sequence"/>
</dbReference>
<evidence type="ECO:0000313" key="13">
    <source>
        <dbReference type="Proteomes" id="UP000234331"/>
    </source>
</evidence>
<protein>
    <submittedName>
        <fullName evidence="12">Transposase</fullName>
    </submittedName>
</protein>
<dbReference type="GO" id="GO:0032196">
    <property type="term" value="P:transposition"/>
    <property type="evidence" value="ECO:0007669"/>
    <property type="project" value="UniProtKB-KW"/>
</dbReference>
<feature type="domain" description="Transposase putative helix-turn-helix" evidence="11">
    <location>
        <begin position="1"/>
        <end position="46"/>
    </location>
</feature>
<keyword evidence="13" id="KW-1185">Reference proteome</keyword>
<keyword evidence="7" id="KW-0233">DNA recombination</keyword>
<dbReference type="PANTHER" id="PTHR30405">
    <property type="entry name" value="TRANSPOSASE"/>
    <property type="match status" value="1"/>
</dbReference>
<evidence type="ECO:0000256" key="1">
    <source>
        <dbReference type="ARBA" id="ARBA00008761"/>
    </source>
</evidence>
<evidence type="ECO:0000256" key="3">
    <source>
        <dbReference type="ARBA" id="ARBA00022578"/>
    </source>
</evidence>
<dbReference type="NCBIfam" id="TIGR01766">
    <property type="entry name" value="IS200/IS605 family accessory protein TnpB-like domain"/>
    <property type="match status" value="1"/>
</dbReference>
<evidence type="ECO:0000256" key="7">
    <source>
        <dbReference type="ARBA" id="ARBA00023172"/>
    </source>
</evidence>
<keyword evidence="6" id="KW-0238">DNA-binding</keyword>
<feature type="domain" description="Probable transposase IS891/IS1136/IS1341" evidence="9">
    <location>
        <begin position="201"/>
        <end position="308"/>
    </location>
</feature>
<evidence type="ECO:0000256" key="5">
    <source>
        <dbReference type="ARBA" id="ARBA00022833"/>
    </source>
</evidence>
<dbReference type="InterPro" id="IPR010095">
    <property type="entry name" value="Cas12f1-like_TNB"/>
</dbReference>
<dbReference type="InterPro" id="IPR021027">
    <property type="entry name" value="Transposase_put_HTH"/>
</dbReference>
<reference evidence="12 13" key="1">
    <citation type="submission" date="2017-06" db="EMBL/GenBank/DDBJ databases">
        <authorList>
            <person name="Kim H.J."/>
            <person name="Triplett B.A."/>
        </authorList>
    </citation>
    <scope>NUCLEOTIDE SEQUENCE [LARGE SCALE GENOMIC DNA]</scope>
    <source>
        <strain evidence="12">FRACA_ARgP5</strain>
    </source>
</reference>
<dbReference type="GO" id="GO:0006310">
    <property type="term" value="P:DNA recombination"/>
    <property type="evidence" value="ECO:0007669"/>
    <property type="project" value="UniProtKB-KW"/>
</dbReference>
<keyword evidence="4" id="KW-0479">Metal-binding</keyword>
<accession>A0A2I2KWG1</accession>
<dbReference type="AlphaFoldDB" id="A0A2I2KWG1"/>
<feature type="region of interest" description="Disordered" evidence="8">
    <location>
        <begin position="415"/>
        <end position="438"/>
    </location>
</feature>
<dbReference type="InterPro" id="IPR001959">
    <property type="entry name" value="Transposase"/>
</dbReference>